<organism evidence="1 2">
    <name type="scientific">Sphingobacterium mizutaii</name>
    <dbReference type="NCBI Taxonomy" id="1010"/>
    <lineage>
        <taxon>Bacteria</taxon>
        <taxon>Pseudomonadati</taxon>
        <taxon>Bacteroidota</taxon>
        <taxon>Sphingobacteriia</taxon>
        <taxon>Sphingobacteriales</taxon>
        <taxon>Sphingobacteriaceae</taxon>
        <taxon>Sphingobacterium</taxon>
    </lineage>
</organism>
<reference evidence="1 2" key="1">
    <citation type="submission" date="2017-06" db="EMBL/GenBank/DDBJ databases">
        <authorList>
            <consortium name="Pathogen Informatics"/>
        </authorList>
    </citation>
    <scope>NUCLEOTIDE SEQUENCE [LARGE SCALE GENOMIC DNA]</scope>
    <source>
        <strain evidence="1 2">NCTC12149</strain>
    </source>
</reference>
<dbReference type="AlphaFoldDB" id="A0AAJ5C0H2"/>
<evidence type="ECO:0000313" key="2">
    <source>
        <dbReference type="Proteomes" id="UP000215355"/>
    </source>
</evidence>
<gene>
    <name evidence="1" type="ORF">SAMEA4412673_02185</name>
</gene>
<name>A0AAJ5C0H2_9SPHI</name>
<dbReference type="EMBL" id="LT906468">
    <property type="protein sequence ID" value="SNV50846.1"/>
    <property type="molecule type" value="Genomic_DNA"/>
</dbReference>
<evidence type="ECO:0000313" key="1">
    <source>
        <dbReference type="EMBL" id="SNV50846.1"/>
    </source>
</evidence>
<accession>A0AAJ5C0H2</accession>
<protein>
    <recommendedName>
        <fullName evidence="3">Phosphoribosylpyrophosphate synthetase</fullName>
    </recommendedName>
</protein>
<sequence length="102" mass="11678">MDKTFKYATMTEALDNLSKNGYSIDYNVEFDKLSDEAAVYEIDVLYRYEGESDPADESSVYGIRNTKTGEKGVFVAGNLSLIEGKKRDIILDLEMKYKQHHH</sequence>
<evidence type="ECO:0008006" key="3">
    <source>
        <dbReference type="Google" id="ProtNLM"/>
    </source>
</evidence>
<dbReference type="RefSeq" id="WP_093096607.1">
    <property type="nucleotide sequence ID" value="NZ_CP158798.1"/>
</dbReference>
<proteinExistence type="predicted"/>
<dbReference type="KEGG" id="smiz:4412673_02185"/>
<dbReference type="Proteomes" id="UP000215355">
    <property type="component" value="Chromosome 1"/>
</dbReference>